<gene>
    <name evidence="1" type="ORF">SAMN05660429_01178</name>
</gene>
<reference evidence="1 2" key="1">
    <citation type="submission" date="2016-10" db="EMBL/GenBank/DDBJ databases">
        <authorList>
            <person name="de Groot N.N."/>
        </authorList>
    </citation>
    <scope>NUCLEOTIDE SEQUENCE [LARGE SCALE GENOMIC DNA]</scope>
    <source>
        <strain evidence="1 2">DSM 19706</strain>
    </source>
</reference>
<name>A0A1I0CF08_THASX</name>
<protein>
    <submittedName>
        <fullName evidence="1">Type IV pilus assembly protein PilP</fullName>
    </submittedName>
</protein>
<dbReference type="Pfam" id="PF04351">
    <property type="entry name" value="PilP"/>
    <property type="match status" value="1"/>
</dbReference>
<dbReference type="Proteomes" id="UP000199308">
    <property type="component" value="Unassembled WGS sequence"/>
</dbReference>
<dbReference type="Gene3D" id="2.30.30.830">
    <property type="match status" value="1"/>
</dbReference>
<dbReference type="AlphaFoldDB" id="A0A1I0CF08"/>
<keyword evidence="2" id="KW-1185">Reference proteome</keyword>
<dbReference type="RefSeq" id="WP_093328452.1">
    <property type="nucleotide sequence ID" value="NZ_AP027363.1"/>
</dbReference>
<evidence type="ECO:0000313" key="2">
    <source>
        <dbReference type="Proteomes" id="UP000199308"/>
    </source>
</evidence>
<dbReference type="InterPro" id="IPR007446">
    <property type="entry name" value="PilP"/>
</dbReference>
<dbReference type="PIRSF" id="PIRSF016481">
    <property type="entry name" value="Pilus_assembly_PilP"/>
    <property type="match status" value="1"/>
</dbReference>
<dbReference type="STRING" id="349064.SAMN05660429_01178"/>
<sequence length="173" mass="19177">MKKLSVITLSVLLAGCFSDTSDLKQYMADVQSTTKAYVDPMPQITPFNHVDYQAGELRSPFDIPRPEAIQKKIQQMSGCLSPDPRRRKQPLEKFALSDLAMRGTLGELDVTWALMEASDATIHRVAVGSYVGLYNGRITEVNQDNIKIVELVPDGAGCWVERESTIVMVKSDA</sequence>
<proteinExistence type="predicted"/>
<evidence type="ECO:0000313" key="1">
    <source>
        <dbReference type="EMBL" id="SET18167.1"/>
    </source>
</evidence>
<dbReference type="EMBL" id="FOHK01000005">
    <property type="protein sequence ID" value="SET18167.1"/>
    <property type="molecule type" value="Genomic_DNA"/>
</dbReference>
<dbReference type="PROSITE" id="PS51257">
    <property type="entry name" value="PROKAR_LIPOPROTEIN"/>
    <property type="match status" value="1"/>
</dbReference>
<organism evidence="1 2">
    <name type="scientific">Thalassotalea agarivorans</name>
    <name type="common">Thalassomonas agarivorans</name>
    <dbReference type="NCBI Taxonomy" id="349064"/>
    <lineage>
        <taxon>Bacteria</taxon>
        <taxon>Pseudomonadati</taxon>
        <taxon>Pseudomonadota</taxon>
        <taxon>Gammaproteobacteria</taxon>
        <taxon>Alteromonadales</taxon>
        <taxon>Colwelliaceae</taxon>
        <taxon>Thalassotalea</taxon>
    </lineage>
</organism>
<accession>A0A1I0CF08</accession>
<dbReference type="OrthoDB" id="5296580at2"/>